<dbReference type="RefSeq" id="YP_009369968.1">
    <property type="nucleotide sequence ID" value="NC_034776.1"/>
</dbReference>
<evidence type="ECO:0000256" key="6">
    <source>
        <dbReference type="ARBA" id="ARBA00022989"/>
    </source>
</evidence>
<keyword evidence="7 10" id="KW-0793">Thylakoid</keyword>
<evidence type="ECO:0000256" key="1">
    <source>
        <dbReference type="ARBA" id="ARBA00002862"/>
    </source>
</evidence>
<protein>
    <recommendedName>
        <fullName evidence="3 10">Photosystem I assembly protein Ycf4</fullName>
    </recommendedName>
</protein>
<organism evidence="11">
    <name type="scientific">Boldia erythrosiphon</name>
    <dbReference type="NCBI Taxonomy" id="74908"/>
    <lineage>
        <taxon>Eukaryota</taxon>
        <taxon>Rhodophyta</taxon>
        <taxon>Compsopogonophyceae</taxon>
        <taxon>Compsopogonales</taxon>
        <taxon>Boldiaceae</taxon>
        <taxon>Boldia</taxon>
    </lineage>
</organism>
<evidence type="ECO:0000256" key="3">
    <source>
        <dbReference type="ARBA" id="ARBA00015395"/>
    </source>
</evidence>
<evidence type="ECO:0000256" key="10">
    <source>
        <dbReference type="HAMAP-Rule" id="MF_00437"/>
    </source>
</evidence>
<dbReference type="EMBL" id="KY709208">
    <property type="protein sequence ID" value="ARO90656.1"/>
    <property type="molecule type" value="Genomic_DNA"/>
</dbReference>
<evidence type="ECO:0000256" key="2">
    <source>
        <dbReference type="ARBA" id="ARBA00008198"/>
    </source>
</evidence>
<name>A0A1Y9TLX5_9RHOD</name>
<dbReference type="GO" id="GO:0009522">
    <property type="term" value="C:photosystem I"/>
    <property type="evidence" value="ECO:0007669"/>
    <property type="project" value="InterPro"/>
</dbReference>
<proteinExistence type="inferred from homology"/>
<evidence type="ECO:0000313" key="11">
    <source>
        <dbReference type="EMBL" id="ARO90656.1"/>
    </source>
</evidence>
<dbReference type="PANTHER" id="PTHR33288:SF4">
    <property type="entry name" value="PHOTOSYSTEM I ASSEMBLY PROTEIN YCF4"/>
    <property type="match status" value="1"/>
</dbReference>
<dbReference type="NCBIfam" id="NF002712">
    <property type="entry name" value="PRK02542.1"/>
    <property type="match status" value="1"/>
</dbReference>
<accession>A0A1Y9TLX5</accession>
<evidence type="ECO:0000256" key="5">
    <source>
        <dbReference type="ARBA" id="ARBA00022692"/>
    </source>
</evidence>
<dbReference type="PANTHER" id="PTHR33288">
    <property type="match status" value="1"/>
</dbReference>
<feature type="transmembrane region" description="Helical" evidence="10">
    <location>
        <begin position="59"/>
        <end position="84"/>
    </location>
</feature>
<dbReference type="InterPro" id="IPR003359">
    <property type="entry name" value="PSI_Ycf4_assembly"/>
</dbReference>
<dbReference type="Pfam" id="PF02392">
    <property type="entry name" value="Ycf4"/>
    <property type="match status" value="1"/>
</dbReference>
<sequence>MKIKIDKIIGSRRLSNYWCATIILTGGLGFLLAGLSSYLKLDLLPFSTTKNLLFFPQGILMIFYGTLAICISCFLWLTIIWNIGSGYNKYDKQKGEIEILRFGFPGNNRKIVLIYLIKDIQSIKVSITKGINPKREIYLYTKDHRKIPLTRVGEPLQLKELEEKASELANFLEVILEGL</sequence>
<comment type="subcellular location">
    <subcellularLocation>
        <location evidence="9">Plastid thylakoid membrane</location>
        <topology evidence="9">Multi-pass membrane protein</topology>
    </subcellularLocation>
    <subcellularLocation>
        <location evidence="10">Plastid</location>
        <location evidence="10">Chloroplast thylakoid membrane</location>
        <topology evidence="10">Multi-pass membrane protein</topology>
    </subcellularLocation>
</comment>
<comment type="similarity">
    <text evidence="2 10">Belongs to the Ycf4 family.</text>
</comment>
<keyword evidence="5 10" id="KW-0812">Transmembrane</keyword>
<comment type="function">
    <text evidence="1 10">Seems to be required for the assembly of the photosystem I complex.</text>
</comment>
<keyword evidence="11" id="KW-0934">Plastid</keyword>
<keyword evidence="11" id="KW-0150">Chloroplast</keyword>
<dbReference type="HAMAP" id="MF_00437">
    <property type="entry name" value="Ycf4"/>
    <property type="match status" value="1"/>
</dbReference>
<dbReference type="GO" id="GO:0009535">
    <property type="term" value="C:chloroplast thylakoid membrane"/>
    <property type="evidence" value="ECO:0007669"/>
    <property type="project" value="UniProtKB-SubCell"/>
</dbReference>
<evidence type="ECO:0000256" key="4">
    <source>
        <dbReference type="ARBA" id="ARBA00022531"/>
    </source>
</evidence>
<feature type="transmembrane region" description="Helical" evidence="10">
    <location>
        <begin position="16"/>
        <end position="39"/>
    </location>
</feature>
<reference evidence="11" key="1">
    <citation type="submission" date="2017-03" db="EMBL/GenBank/DDBJ databases">
        <title>The new red algal subphylum Proteorhodophytina comprises the largest and most divergent plastid genomes known.</title>
        <authorList>
            <person name="Munoz-Gomez S.A."/>
            <person name="Mejia-Franco F.G."/>
            <person name="Durnin K."/>
            <person name="Morgan C."/>
            <person name="Grisdale C.J."/>
            <person name="Archibald J.M."/>
            <person name="Slamovits C.H."/>
        </authorList>
    </citation>
    <scope>NUCLEOTIDE SEQUENCE</scope>
    <source>
        <strain evidence="11">UTEX LB2858</strain>
    </source>
</reference>
<evidence type="ECO:0000256" key="7">
    <source>
        <dbReference type="ARBA" id="ARBA00023078"/>
    </source>
</evidence>
<keyword evidence="4 10" id="KW-0602">Photosynthesis</keyword>
<evidence type="ECO:0000256" key="9">
    <source>
        <dbReference type="ARBA" id="ARBA00046286"/>
    </source>
</evidence>
<geneLocation type="chloroplast" evidence="11"/>
<dbReference type="GO" id="GO:0015979">
    <property type="term" value="P:photosynthesis"/>
    <property type="evidence" value="ECO:0007669"/>
    <property type="project" value="UniProtKB-UniRule"/>
</dbReference>
<evidence type="ECO:0000256" key="8">
    <source>
        <dbReference type="ARBA" id="ARBA00023136"/>
    </source>
</evidence>
<dbReference type="AlphaFoldDB" id="A0A1Y9TLX5"/>
<keyword evidence="6 10" id="KW-1133">Transmembrane helix</keyword>
<keyword evidence="8 10" id="KW-0472">Membrane</keyword>
<gene>
    <name evidence="10 11" type="primary">ycf4</name>
</gene>
<dbReference type="GeneID" id="32891474"/>